<accession>A0ABV0ZY34</accession>
<proteinExistence type="predicted"/>
<gene>
    <name evidence="1" type="ORF">AMECASPLE_015916</name>
</gene>
<dbReference type="EMBL" id="JAHRIP010076376">
    <property type="protein sequence ID" value="MEQ2311080.1"/>
    <property type="molecule type" value="Genomic_DNA"/>
</dbReference>
<protein>
    <submittedName>
        <fullName evidence="1">Uncharacterized protein</fullName>
    </submittedName>
</protein>
<sequence>MQSATGRPCSCSSLSYSGDTVPTACVRFLPRWLMFLLKDFQEDPSFDRSSSSWILATLLLGKPSLSCLSTLSLLWLFYQPHSGEGQTNALPAPPLKHNQPVNVRLRELFTFPGPPSSSPNMFIQILVQNPKVLFLEFLNESLEKKKKCQACLVIVAFTIAEASINMTPSP</sequence>
<name>A0ABV0ZY34_9TELE</name>
<keyword evidence="2" id="KW-1185">Reference proteome</keyword>
<comment type="caution">
    <text evidence="1">The sequence shown here is derived from an EMBL/GenBank/DDBJ whole genome shotgun (WGS) entry which is preliminary data.</text>
</comment>
<organism evidence="1 2">
    <name type="scientific">Ameca splendens</name>
    <dbReference type="NCBI Taxonomy" id="208324"/>
    <lineage>
        <taxon>Eukaryota</taxon>
        <taxon>Metazoa</taxon>
        <taxon>Chordata</taxon>
        <taxon>Craniata</taxon>
        <taxon>Vertebrata</taxon>
        <taxon>Euteleostomi</taxon>
        <taxon>Actinopterygii</taxon>
        <taxon>Neopterygii</taxon>
        <taxon>Teleostei</taxon>
        <taxon>Neoteleostei</taxon>
        <taxon>Acanthomorphata</taxon>
        <taxon>Ovalentaria</taxon>
        <taxon>Atherinomorphae</taxon>
        <taxon>Cyprinodontiformes</taxon>
        <taxon>Goodeidae</taxon>
        <taxon>Ameca</taxon>
    </lineage>
</organism>
<reference evidence="1 2" key="1">
    <citation type="submission" date="2021-06" db="EMBL/GenBank/DDBJ databases">
        <authorList>
            <person name="Palmer J.M."/>
        </authorList>
    </citation>
    <scope>NUCLEOTIDE SEQUENCE [LARGE SCALE GENOMIC DNA]</scope>
    <source>
        <strain evidence="1 2">AS_MEX2019</strain>
        <tissue evidence="1">Muscle</tissue>
    </source>
</reference>
<evidence type="ECO:0000313" key="2">
    <source>
        <dbReference type="Proteomes" id="UP001469553"/>
    </source>
</evidence>
<evidence type="ECO:0000313" key="1">
    <source>
        <dbReference type="EMBL" id="MEQ2311080.1"/>
    </source>
</evidence>
<dbReference type="Proteomes" id="UP001469553">
    <property type="component" value="Unassembled WGS sequence"/>
</dbReference>